<keyword evidence="3" id="KW-1185">Reference proteome</keyword>
<evidence type="ECO:0000313" key="2">
    <source>
        <dbReference type="EMBL" id="WNY27697.1"/>
    </source>
</evidence>
<dbReference type="GeneID" id="89228924"/>
<sequence length="350" mass="40222">MRHKFFFFRFLKNRSGVSAVFGALLLLGILAVAISLITANVLPARALLEEEKEEKIFFSSVLLFAEKINLLMKKSISFTGQSDFVSETQIIVSKNTSVFADENAGYFFVRTNATLPPNSVFMIADSNEHSFLEADFLPKKNKNGNEIRDGNENKDENENKNENENKDENENEKKFEVLTLSHGSVLFSKKYEQLPDQMYFYGPSSCVLGQKNGAVFVSSPSISVRRGENNQTMFTFSGQIFKSRMPPVEAEQKNLRFYVTKTATVRDRVNLLEIQYKPETSIFEKDAEYYENHNQLLENWMISFSEQLKTDFPAWEIQYDSEKRTIRIESDTTFEMEMTVSEIEIEWGGG</sequence>
<dbReference type="AlphaFoldDB" id="A0AA96ZY25"/>
<evidence type="ECO:0000313" key="3">
    <source>
        <dbReference type="Proteomes" id="UP001304970"/>
    </source>
</evidence>
<accession>A0AA96ZY25</accession>
<protein>
    <submittedName>
        <fullName evidence="2">Uncharacterized protein</fullName>
    </submittedName>
</protein>
<proteinExistence type="predicted"/>
<organism evidence="2 3">
    <name type="scientific">Methanolapillus ohkumae</name>
    <dbReference type="NCBI Taxonomy" id="3028298"/>
    <lineage>
        <taxon>Archaea</taxon>
        <taxon>Methanobacteriati</taxon>
        <taxon>Methanobacteriota</taxon>
        <taxon>Stenosarchaea group</taxon>
        <taxon>Methanomicrobia</taxon>
        <taxon>Methanosarcinales</taxon>
        <taxon>Methanosarcinaceae</taxon>
        <taxon>Methanolapillus</taxon>
    </lineage>
</organism>
<dbReference type="Proteomes" id="UP001304970">
    <property type="component" value="Chromosome"/>
</dbReference>
<evidence type="ECO:0000256" key="1">
    <source>
        <dbReference type="SAM" id="MobiDB-lite"/>
    </source>
</evidence>
<name>A0AA96ZY25_9EURY</name>
<reference evidence="2 3" key="1">
    <citation type="submission" date="2023-07" db="EMBL/GenBank/DDBJ databases">
        <title>Closed genome sequence of Methanosarcinaceae archaeon Am2.</title>
        <authorList>
            <person name="Poehlein A."/>
            <person name="Protasov E."/>
            <person name="Platt K."/>
            <person name="Reeh H."/>
            <person name="Daniel R."/>
            <person name="Brune A."/>
        </authorList>
    </citation>
    <scope>NUCLEOTIDE SEQUENCE [LARGE SCALE GENOMIC DNA]</scope>
    <source>
        <strain evidence="2 3">Am2</strain>
    </source>
</reference>
<dbReference type="RefSeq" id="WP_338097654.1">
    <property type="nucleotide sequence ID" value="NZ_CP131061.1"/>
</dbReference>
<feature type="region of interest" description="Disordered" evidence="1">
    <location>
        <begin position="142"/>
        <end position="172"/>
    </location>
</feature>
<gene>
    <name evidence="2" type="ORF">MsAm2_15020</name>
</gene>
<dbReference type="EMBL" id="CP131061">
    <property type="protein sequence ID" value="WNY27697.1"/>
    <property type="molecule type" value="Genomic_DNA"/>
</dbReference>